<organism evidence="2 3">
    <name type="scientific">Eumeta variegata</name>
    <name type="common">Bagworm moth</name>
    <name type="synonym">Eumeta japonica</name>
    <dbReference type="NCBI Taxonomy" id="151549"/>
    <lineage>
        <taxon>Eukaryota</taxon>
        <taxon>Metazoa</taxon>
        <taxon>Ecdysozoa</taxon>
        <taxon>Arthropoda</taxon>
        <taxon>Hexapoda</taxon>
        <taxon>Insecta</taxon>
        <taxon>Pterygota</taxon>
        <taxon>Neoptera</taxon>
        <taxon>Endopterygota</taxon>
        <taxon>Lepidoptera</taxon>
        <taxon>Glossata</taxon>
        <taxon>Ditrysia</taxon>
        <taxon>Tineoidea</taxon>
        <taxon>Psychidae</taxon>
        <taxon>Oiketicinae</taxon>
        <taxon>Eumeta</taxon>
    </lineage>
</organism>
<keyword evidence="3" id="KW-1185">Reference proteome</keyword>
<gene>
    <name evidence="2" type="ORF">EVAR_58177_1</name>
</gene>
<feature type="region of interest" description="Disordered" evidence="1">
    <location>
        <begin position="64"/>
        <end position="87"/>
    </location>
</feature>
<accession>A0A4C1SI60</accession>
<name>A0A4C1SI60_EUMVA</name>
<evidence type="ECO:0000313" key="3">
    <source>
        <dbReference type="Proteomes" id="UP000299102"/>
    </source>
</evidence>
<evidence type="ECO:0000256" key="1">
    <source>
        <dbReference type="SAM" id="MobiDB-lite"/>
    </source>
</evidence>
<feature type="region of interest" description="Disordered" evidence="1">
    <location>
        <begin position="1"/>
        <end position="34"/>
    </location>
</feature>
<dbReference type="EMBL" id="BGZK01003488">
    <property type="protein sequence ID" value="GBP01853.1"/>
    <property type="molecule type" value="Genomic_DNA"/>
</dbReference>
<proteinExistence type="predicted"/>
<sequence length="160" mass="17723">MYAGGRGQVPERQPTKRGLGVDPPEKALKMPQSHGRSRACLYRSYDAQHQCSVVHSGGRATITKGSSAEIVRRSPPEGAAGPARIDADKPTTRPCYKTFSFSILEKELSFPHNLSMVLSTIWTGTLCWCDRVEIWYSVDTDTLAYLEFEVKPNSSPSFGR</sequence>
<evidence type="ECO:0000313" key="2">
    <source>
        <dbReference type="EMBL" id="GBP01853.1"/>
    </source>
</evidence>
<dbReference type="Proteomes" id="UP000299102">
    <property type="component" value="Unassembled WGS sequence"/>
</dbReference>
<reference evidence="2 3" key="1">
    <citation type="journal article" date="2019" name="Commun. Biol.">
        <title>The bagworm genome reveals a unique fibroin gene that provides high tensile strength.</title>
        <authorList>
            <person name="Kono N."/>
            <person name="Nakamura H."/>
            <person name="Ohtoshi R."/>
            <person name="Tomita M."/>
            <person name="Numata K."/>
            <person name="Arakawa K."/>
        </authorList>
    </citation>
    <scope>NUCLEOTIDE SEQUENCE [LARGE SCALE GENOMIC DNA]</scope>
</reference>
<comment type="caution">
    <text evidence="2">The sequence shown here is derived from an EMBL/GenBank/DDBJ whole genome shotgun (WGS) entry which is preliminary data.</text>
</comment>
<feature type="non-terminal residue" evidence="2">
    <location>
        <position position="160"/>
    </location>
</feature>
<dbReference type="AlphaFoldDB" id="A0A4C1SI60"/>
<protein>
    <submittedName>
        <fullName evidence="2">Uncharacterized protein</fullName>
    </submittedName>
</protein>